<evidence type="ECO:0000256" key="4">
    <source>
        <dbReference type="ARBA" id="ARBA00023136"/>
    </source>
</evidence>
<keyword evidence="4 5" id="KW-0472">Membrane</keyword>
<name>A0A6V7H4Z3_9HYME</name>
<evidence type="ECO:0000256" key="2">
    <source>
        <dbReference type="ARBA" id="ARBA00022692"/>
    </source>
</evidence>
<feature type="transmembrane region" description="Helical" evidence="5">
    <location>
        <begin position="275"/>
        <end position="296"/>
    </location>
</feature>
<organism evidence="7 8">
    <name type="scientific">Heterotrigona itama</name>
    <dbReference type="NCBI Taxonomy" id="395501"/>
    <lineage>
        <taxon>Eukaryota</taxon>
        <taxon>Metazoa</taxon>
        <taxon>Ecdysozoa</taxon>
        <taxon>Arthropoda</taxon>
        <taxon>Hexapoda</taxon>
        <taxon>Insecta</taxon>
        <taxon>Pterygota</taxon>
        <taxon>Neoptera</taxon>
        <taxon>Endopterygota</taxon>
        <taxon>Hymenoptera</taxon>
        <taxon>Apocrita</taxon>
        <taxon>Aculeata</taxon>
        <taxon>Apoidea</taxon>
        <taxon>Anthophila</taxon>
        <taxon>Apidae</taxon>
        <taxon>Heterotrigona</taxon>
    </lineage>
</organism>
<evidence type="ECO:0000256" key="5">
    <source>
        <dbReference type="SAM" id="Phobius"/>
    </source>
</evidence>
<feature type="non-terminal residue" evidence="7">
    <location>
        <position position="609"/>
    </location>
</feature>
<keyword evidence="8" id="KW-1185">Reference proteome</keyword>
<evidence type="ECO:0000313" key="8">
    <source>
        <dbReference type="Proteomes" id="UP000752696"/>
    </source>
</evidence>
<dbReference type="PANTHER" id="PTHR22950:SF703">
    <property type="entry name" value="AMINO ACID TRANSPORTER TRANSMEMBRANE DOMAIN-CONTAINING PROTEIN"/>
    <property type="match status" value="1"/>
</dbReference>
<keyword evidence="2 5" id="KW-0812">Transmembrane</keyword>
<dbReference type="GO" id="GO:0005774">
    <property type="term" value="C:vacuolar membrane"/>
    <property type="evidence" value="ECO:0007669"/>
    <property type="project" value="TreeGrafter"/>
</dbReference>
<comment type="caution">
    <text evidence="7">The sequence shown here is derived from an EMBL/GenBank/DDBJ whole genome shotgun (WGS) entry which is preliminary data.</text>
</comment>
<dbReference type="Pfam" id="PF01490">
    <property type="entry name" value="Aa_trans"/>
    <property type="match status" value="1"/>
</dbReference>
<reference evidence="7" key="1">
    <citation type="submission" date="2020-07" db="EMBL/GenBank/DDBJ databases">
        <authorList>
            <person name="Nazaruddin N."/>
        </authorList>
    </citation>
    <scope>NUCLEOTIDE SEQUENCE</scope>
</reference>
<dbReference type="OrthoDB" id="28208at2759"/>
<proteinExistence type="predicted"/>
<evidence type="ECO:0000256" key="3">
    <source>
        <dbReference type="ARBA" id="ARBA00022989"/>
    </source>
</evidence>
<feature type="transmembrane region" description="Helical" evidence="5">
    <location>
        <begin position="316"/>
        <end position="339"/>
    </location>
</feature>
<dbReference type="AlphaFoldDB" id="A0A6V7H4Z3"/>
<feature type="transmembrane region" description="Helical" evidence="5">
    <location>
        <begin position="407"/>
        <end position="429"/>
    </location>
</feature>
<comment type="subcellular location">
    <subcellularLocation>
        <location evidence="1">Membrane</location>
        <topology evidence="1">Multi-pass membrane protein</topology>
    </subcellularLocation>
</comment>
<gene>
    <name evidence="7" type="ORF">MHI_LOCUS462919</name>
</gene>
<dbReference type="Proteomes" id="UP000752696">
    <property type="component" value="Unassembled WGS sequence"/>
</dbReference>
<feature type="transmembrane region" description="Helical" evidence="5">
    <location>
        <begin position="205"/>
        <end position="225"/>
    </location>
</feature>
<feature type="transmembrane region" description="Helical" evidence="5">
    <location>
        <begin position="81"/>
        <end position="103"/>
    </location>
</feature>
<feature type="transmembrane region" description="Helical" evidence="5">
    <location>
        <begin position="563"/>
        <end position="584"/>
    </location>
</feature>
<dbReference type="GO" id="GO:0015179">
    <property type="term" value="F:L-amino acid transmembrane transporter activity"/>
    <property type="evidence" value="ECO:0007669"/>
    <property type="project" value="TreeGrafter"/>
</dbReference>
<accession>A0A6V7H4Z3</accession>
<feature type="transmembrane region" description="Helical" evidence="5">
    <location>
        <begin position="53"/>
        <end position="74"/>
    </location>
</feature>
<dbReference type="InterPro" id="IPR013057">
    <property type="entry name" value="AA_transpt_TM"/>
</dbReference>
<keyword evidence="3 5" id="KW-1133">Transmembrane helix</keyword>
<dbReference type="EMBL" id="CAJDYZ010007515">
    <property type="protein sequence ID" value="CAD1474370.1"/>
    <property type="molecule type" value="Genomic_DNA"/>
</dbReference>
<dbReference type="PANTHER" id="PTHR22950">
    <property type="entry name" value="AMINO ACID TRANSPORTER"/>
    <property type="match status" value="1"/>
</dbReference>
<sequence>YHVTCSGVVLATAKQKTGSRYVCCTDVEQYESFLVMNRRERLPLLFKDTNSDLSLLFATLCVVDIFGVFPIIALPRSIVQCGLYGIPLVLVILALEIYTAVLLGKTWIIATTLDPQISRKNRNPLAAVTELTMGPRARTLVTIIMDLTVFGCSIPNLLVASQNLQIFGLKISGQRFDLSFCYWLLVVGVLLCPIMWLGSPRDMKILATFSCTTVVLTALLIWWCIITDNRELDVAPVPTSPTWDNYGMLAFQFDVHPTLMTVQVDMRRPQDISKAIVISFLVSGSLFFITAILAVWKYGGSTTANVLLVIPENFTVSVAVFSAALQLCLSSALGHSALFQDLEDQCNIKRSKKSHCNKNLGNYGPREPGLHKTRTYITDFGWKRCVIRSAIVFLGVAVGESVPRFDIVMALIGGSLTGPLVFILPPLIYSKVVALKARSMRPLTPEVYSGTERRRSSGGMSTDPRIHSRSIYYGVLSLPTPEYHRYSYVYYDDEFDEITDYENDAIPCRETTEEFLMTKRIRDSGPVFVDASQPYGIYERIEVPKELVSKRAICCNCRKWADWLGYLIIIFGIVITISSTYINIKNTIRYVQFTPPCIANVTKIAQNPA</sequence>
<feature type="transmembrane region" description="Helical" evidence="5">
    <location>
        <begin position="140"/>
        <end position="159"/>
    </location>
</feature>
<protein>
    <recommendedName>
        <fullName evidence="6">Amino acid transporter transmembrane domain-containing protein</fullName>
    </recommendedName>
</protein>
<feature type="domain" description="Amino acid transporter transmembrane" evidence="6">
    <location>
        <begin position="62"/>
        <end position="444"/>
    </location>
</feature>
<evidence type="ECO:0000256" key="1">
    <source>
        <dbReference type="ARBA" id="ARBA00004141"/>
    </source>
</evidence>
<evidence type="ECO:0000259" key="6">
    <source>
        <dbReference type="Pfam" id="PF01490"/>
    </source>
</evidence>
<feature type="transmembrane region" description="Helical" evidence="5">
    <location>
        <begin position="180"/>
        <end position="199"/>
    </location>
</feature>
<evidence type="ECO:0000313" key="7">
    <source>
        <dbReference type="EMBL" id="CAD1474370.1"/>
    </source>
</evidence>